<dbReference type="Proteomes" id="UP000241818">
    <property type="component" value="Unassembled WGS sequence"/>
</dbReference>
<name>A0A2T3BEN6_AMORE</name>
<sequence>MTSRTNKFEKASMLSLRSRRNPELQAKISQMALPLAPLVRYPTSEIHPFFPSTLLNFWLLTSEQLDELAHFYHQRTPSYYSAQYPCPVTWGKGLTLEEKRRKIGRFIGLRGCESPVKTEEEILQEIRRRRAEEDEEAWRRKLRSY</sequence>
<organism evidence="1 2">
    <name type="scientific">Amorphotheca resinae ATCC 22711</name>
    <dbReference type="NCBI Taxonomy" id="857342"/>
    <lineage>
        <taxon>Eukaryota</taxon>
        <taxon>Fungi</taxon>
        <taxon>Dikarya</taxon>
        <taxon>Ascomycota</taxon>
        <taxon>Pezizomycotina</taxon>
        <taxon>Leotiomycetes</taxon>
        <taxon>Helotiales</taxon>
        <taxon>Amorphothecaceae</taxon>
        <taxon>Amorphotheca</taxon>
    </lineage>
</organism>
<dbReference type="EMBL" id="KZ679006">
    <property type="protein sequence ID" value="PSS27788.1"/>
    <property type="molecule type" value="Genomic_DNA"/>
</dbReference>
<proteinExistence type="predicted"/>
<dbReference type="OrthoDB" id="4156665at2759"/>
<accession>A0A2T3BEN6</accession>
<dbReference type="GeneID" id="36574238"/>
<dbReference type="AlphaFoldDB" id="A0A2T3BEN6"/>
<protein>
    <submittedName>
        <fullName evidence="1">Uncharacterized protein</fullName>
    </submittedName>
</protein>
<gene>
    <name evidence="1" type="ORF">M430DRAFT_32379</name>
</gene>
<evidence type="ECO:0000313" key="2">
    <source>
        <dbReference type="Proteomes" id="UP000241818"/>
    </source>
</evidence>
<keyword evidence="2" id="KW-1185">Reference proteome</keyword>
<dbReference type="RefSeq" id="XP_024725313.1">
    <property type="nucleotide sequence ID" value="XM_024866157.1"/>
</dbReference>
<reference evidence="1 2" key="1">
    <citation type="journal article" date="2018" name="New Phytol.">
        <title>Comparative genomics and transcriptomics depict ericoid mycorrhizal fungi as versatile saprotrophs and plant mutualists.</title>
        <authorList>
            <person name="Martino E."/>
            <person name="Morin E."/>
            <person name="Grelet G.A."/>
            <person name="Kuo A."/>
            <person name="Kohler A."/>
            <person name="Daghino S."/>
            <person name="Barry K.W."/>
            <person name="Cichocki N."/>
            <person name="Clum A."/>
            <person name="Dockter R.B."/>
            <person name="Hainaut M."/>
            <person name="Kuo R.C."/>
            <person name="LaButti K."/>
            <person name="Lindahl B.D."/>
            <person name="Lindquist E.A."/>
            <person name="Lipzen A."/>
            <person name="Khouja H.R."/>
            <person name="Magnuson J."/>
            <person name="Murat C."/>
            <person name="Ohm R.A."/>
            <person name="Singer S.W."/>
            <person name="Spatafora J.W."/>
            <person name="Wang M."/>
            <person name="Veneault-Fourrey C."/>
            <person name="Henrissat B."/>
            <person name="Grigoriev I.V."/>
            <person name="Martin F.M."/>
            <person name="Perotto S."/>
        </authorList>
    </citation>
    <scope>NUCLEOTIDE SEQUENCE [LARGE SCALE GENOMIC DNA]</scope>
    <source>
        <strain evidence="1 2">ATCC 22711</strain>
    </source>
</reference>
<evidence type="ECO:0000313" key="1">
    <source>
        <dbReference type="EMBL" id="PSS27788.1"/>
    </source>
</evidence>
<dbReference type="InParanoid" id="A0A2T3BEN6"/>